<evidence type="ECO:0000256" key="5">
    <source>
        <dbReference type="RuleBase" id="RU000589"/>
    </source>
</evidence>
<dbReference type="EMBL" id="SJSN01000001">
    <property type="protein sequence ID" value="TCD12944.1"/>
    <property type="molecule type" value="Genomic_DNA"/>
</dbReference>
<dbReference type="GO" id="GO:0009279">
    <property type="term" value="C:cell outer membrane"/>
    <property type="evidence" value="ECO:0007669"/>
    <property type="project" value="TreeGrafter"/>
</dbReference>
<feature type="active site" evidence="4">
    <location>
        <position position="194"/>
    </location>
</feature>
<evidence type="ECO:0000256" key="2">
    <source>
        <dbReference type="ARBA" id="ARBA00022801"/>
    </source>
</evidence>
<dbReference type="InterPro" id="IPR000070">
    <property type="entry name" value="Pectinesterase_cat"/>
</dbReference>
<keyword evidence="3 5" id="KW-0063">Aspartyl esterase</keyword>
<name>A0A4R0PAT5_9SPHI</name>
<dbReference type="GO" id="GO:0045490">
    <property type="term" value="P:pectin catabolic process"/>
    <property type="evidence" value="ECO:0007669"/>
    <property type="project" value="UniProtKB-UniRule"/>
</dbReference>
<comment type="caution">
    <text evidence="7">The sequence shown here is derived from an EMBL/GenBank/DDBJ whole genome shotgun (WGS) entry which is preliminary data.</text>
</comment>
<dbReference type="OrthoDB" id="9804686at2"/>
<dbReference type="InterPro" id="IPR012334">
    <property type="entry name" value="Pectin_lyas_fold"/>
</dbReference>
<protein>
    <recommendedName>
        <fullName evidence="5">Pectinesterase</fullName>
        <ecNumber evidence="5">3.1.1.11</ecNumber>
    </recommendedName>
</protein>
<dbReference type="EC" id="3.1.1.11" evidence="5"/>
<evidence type="ECO:0000256" key="1">
    <source>
        <dbReference type="ARBA" id="ARBA00008891"/>
    </source>
</evidence>
<comment type="catalytic activity">
    <reaction evidence="5">
        <text>[(1-&gt;4)-alpha-D-galacturonosyl methyl ester](n) + n H2O = [(1-&gt;4)-alpha-D-galacturonosyl](n) + n methanol + n H(+)</text>
        <dbReference type="Rhea" id="RHEA:22380"/>
        <dbReference type="Rhea" id="RHEA-COMP:14570"/>
        <dbReference type="Rhea" id="RHEA-COMP:14573"/>
        <dbReference type="ChEBI" id="CHEBI:15377"/>
        <dbReference type="ChEBI" id="CHEBI:15378"/>
        <dbReference type="ChEBI" id="CHEBI:17790"/>
        <dbReference type="ChEBI" id="CHEBI:140522"/>
        <dbReference type="ChEBI" id="CHEBI:140523"/>
        <dbReference type="EC" id="3.1.1.11"/>
    </reaction>
</comment>
<reference evidence="7 8" key="1">
    <citation type="submission" date="2019-02" db="EMBL/GenBank/DDBJ databases">
        <title>Pedobacter sp. RP-3-11 sp. nov., isolated from Arctic soil.</title>
        <authorList>
            <person name="Dahal R.H."/>
        </authorList>
    </citation>
    <scope>NUCLEOTIDE SEQUENCE [LARGE SCALE GENOMIC DNA]</scope>
    <source>
        <strain evidence="7 8">RP-3-11</strain>
    </source>
</reference>
<dbReference type="Pfam" id="PF01095">
    <property type="entry name" value="Pectinesterase"/>
    <property type="match status" value="1"/>
</dbReference>
<dbReference type="InterPro" id="IPR033131">
    <property type="entry name" value="Pectinesterase_Asp_AS"/>
</dbReference>
<evidence type="ECO:0000256" key="3">
    <source>
        <dbReference type="ARBA" id="ARBA00023085"/>
    </source>
</evidence>
<dbReference type="UniPathway" id="UPA00545">
    <property type="reaction ID" value="UER00823"/>
</dbReference>
<dbReference type="PANTHER" id="PTHR31321">
    <property type="entry name" value="ACYL-COA THIOESTER HYDROLASE YBHC-RELATED"/>
    <property type="match status" value="1"/>
</dbReference>
<dbReference type="InterPro" id="IPR011050">
    <property type="entry name" value="Pectin_lyase_fold/virulence"/>
</dbReference>
<comment type="pathway">
    <text evidence="5">Glycan metabolism; pectin degradation; 2-dehydro-3-deoxy-D-gluconate from pectin: step 1/5.</text>
</comment>
<feature type="chain" id="PRO_5020889498" description="Pectinesterase" evidence="5">
    <location>
        <begin position="25"/>
        <end position="340"/>
    </location>
</feature>
<dbReference type="GO" id="GO:0030599">
    <property type="term" value="F:pectinesterase activity"/>
    <property type="evidence" value="ECO:0007669"/>
    <property type="project" value="UniProtKB-UniRule"/>
</dbReference>
<dbReference type="PROSITE" id="PS00503">
    <property type="entry name" value="PECTINESTERASE_2"/>
    <property type="match status" value="1"/>
</dbReference>
<organism evidence="7 8">
    <name type="scientific">Pedobacter frigidisoli</name>
    <dbReference type="NCBI Taxonomy" id="2530455"/>
    <lineage>
        <taxon>Bacteria</taxon>
        <taxon>Pseudomonadati</taxon>
        <taxon>Bacteroidota</taxon>
        <taxon>Sphingobacteriia</taxon>
        <taxon>Sphingobacteriales</taxon>
        <taxon>Sphingobacteriaceae</taxon>
        <taxon>Pedobacter</taxon>
    </lineage>
</organism>
<dbReference type="AlphaFoldDB" id="A0A4R0PAT5"/>
<feature type="signal peptide" evidence="5">
    <location>
        <begin position="1"/>
        <end position="24"/>
    </location>
</feature>
<evidence type="ECO:0000313" key="7">
    <source>
        <dbReference type="EMBL" id="TCD12944.1"/>
    </source>
</evidence>
<evidence type="ECO:0000259" key="6">
    <source>
        <dbReference type="Pfam" id="PF01095"/>
    </source>
</evidence>
<dbReference type="GO" id="GO:0042545">
    <property type="term" value="P:cell wall modification"/>
    <property type="evidence" value="ECO:0007669"/>
    <property type="project" value="UniProtKB-UniRule"/>
</dbReference>
<keyword evidence="8" id="KW-1185">Reference proteome</keyword>
<dbReference type="RefSeq" id="WP_131556377.1">
    <property type="nucleotide sequence ID" value="NZ_SJSN01000001.1"/>
</dbReference>
<dbReference type="SUPFAM" id="SSF51126">
    <property type="entry name" value="Pectin lyase-like"/>
    <property type="match status" value="1"/>
</dbReference>
<comment type="similarity">
    <text evidence="1">Belongs to the pectinesterase family.</text>
</comment>
<evidence type="ECO:0000313" key="8">
    <source>
        <dbReference type="Proteomes" id="UP000291485"/>
    </source>
</evidence>
<proteinExistence type="inferred from homology"/>
<sequence>MTKSSILKFLLTFLASITFLTVQAQDPKYPSEITVAKDGSGNYQTIQEAVNAVRDLGEKEVKILIKNGVYKEKLIIPSWKTKIKLIGENKENTMITFDDYSGKLNPAGKDAFGNLKFSTYTSYTVLVEANDIILENLTIVNAAGRVGQAVALHVQGDRFQARNCNFKGNQDTLYAATESSRQFYQHCEIEGTTDFIFGTATALFQNCTIKNLSDSYTTAASTSKNQKFGFVFLHCKLIADSSITKAFLGRPWRPYAKTVFLNCDLGKHILPVGWNPWKGDLMFPDKERTVLYAEYKNVGIGASPKARLPWSKQLTDKEAKNYTIKNILGGNDNWNPLETN</sequence>
<evidence type="ECO:0000256" key="4">
    <source>
        <dbReference type="PROSITE-ProRule" id="PRU10040"/>
    </source>
</evidence>
<dbReference type="Gene3D" id="2.160.20.10">
    <property type="entry name" value="Single-stranded right-handed beta-helix, Pectin lyase-like"/>
    <property type="match status" value="1"/>
</dbReference>
<accession>A0A4R0PAT5</accession>
<feature type="domain" description="Pectinesterase catalytic" evidence="6">
    <location>
        <begin position="33"/>
        <end position="331"/>
    </location>
</feature>
<dbReference type="Proteomes" id="UP000291485">
    <property type="component" value="Unassembled WGS sequence"/>
</dbReference>
<dbReference type="PANTHER" id="PTHR31321:SF57">
    <property type="entry name" value="PECTINESTERASE 53-RELATED"/>
    <property type="match status" value="1"/>
</dbReference>
<gene>
    <name evidence="7" type="ORF">EZ449_02545</name>
</gene>
<keyword evidence="2 5" id="KW-0378">Hydrolase</keyword>
<keyword evidence="5" id="KW-0732">Signal</keyword>